<evidence type="ECO:0000313" key="6">
    <source>
        <dbReference type="Proteomes" id="UP000222542"/>
    </source>
</evidence>
<keyword evidence="6" id="KW-1185">Reference proteome</keyword>
<dbReference type="PANTHER" id="PTHR46871:SF1">
    <property type="entry name" value="BROMO-ADJACENT HOMOLOGY (BAH) DOMAIN-CONTAINING PROTEIN"/>
    <property type="match status" value="1"/>
</dbReference>
<dbReference type="PROSITE" id="PS51038">
    <property type="entry name" value="BAH"/>
    <property type="match status" value="1"/>
</dbReference>
<name>A0A2G3ADV3_CAPAN</name>
<keyword evidence="2" id="KW-0812">Transmembrane</keyword>
<reference evidence="5 6" key="1">
    <citation type="journal article" date="2014" name="Nat. Genet.">
        <title>Genome sequence of the hot pepper provides insights into the evolution of pungency in Capsicum species.</title>
        <authorList>
            <person name="Kim S."/>
            <person name="Park M."/>
            <person name="Yeom S.I."/>
            <person name="Kim Y.M."/>
            <person name="Lee J.M."/>
            <person name="Lee H.A."/>
            <person name="Seo E."/>
            <person name="Choi J."/>
            <person name="Cheong K."/>
            <person name="Kim K.T."/>
            <person name="Jung K."/>
            <person name="Lee G.W."/>
            <person name="Oh S.K."/>
            <person name="Bae C."/>
            <person name="Kim S.B."/>
            <person name="Lee H.Y."/>
            <person name="Kim S.Y."/>
            <person name="Kim M.S."/>
            <person name="Kang B.C."/>
            <person name="Jo Y.D."/>
            <person name="Yang H.B."/>
            <person name="Jeong H.J."/>
            <person name="Kang W.H."/>
            <person name="Kwon J.K."/>
            <person name="Shin C."/>
            <person name="Lim J.Y."/>
            <person name="Park J.H."/>
            <person name="Huh J.H."/>
            <person name="Kim J.S."/>
            <person name="Kim B.D."/>
            <person name="Cohen O."/>
            <person name="Paran I."/>
            <person name="Suh M.C."/>
            <person name="Lee S.B."/>
            <person name="Kim Y.K."/>
            <person name="Shin Y."/>
            <person name="Noh S.J."/>
            <person name="Park J."/>
            <person name="Seo Y.S."/>
            <person name="Kwon S.Y."/>
            <person name="Kim H.A."/>
            <person name="Park J.M."/>
            <person name="Kim H.J."/>
            <person name="Choi S.B."/>
            <person name="Bosland P.W."/>
            <person name="Reeves G."/>
            <person name="Jo S.H."/>
            <person name="Lee B.W."/>
            <person name="Cho H.T."/>
            <person name="Choi H.S."/>
            <person name="Lee M.S."/>
            <person name="Yu Y."/>
            <person name="Do Choi Y."/>
            <person name="Park B.S."/>
            <person name="van Deynze A."/>
            <person name="Ashrafi H."/>
            <person name="Hill T."/>
            <person name="Kim W.T."/>
            <person name="Pai H.S."/>
            <person name="Ahn H.K."/>
            <person name="Yeam I."/>
            <person name="Giovannoni J.J."/>
            <person name="Rose J.K."/>
            <person name="Sorensen I."/>
            <person name="Lee S.J."/>
            <person name="Kim R.W."/>
            <person name="Choi I.Y."/>
            <person name="Choi B.S."/>
            <person name="Lim J.S."/>
            <person name="Lee Y.H."/>
            <person name="Choi D."/>
        </authorList>
    </citation>
    <scope>NUCLEOTIDE SEQUENCE [LARGE SCALE GENOMIC DNA]</scope>
    <source>
        <strain evidence="6">cv. CM334</strain>
    </source>
</reference>
<sequence>MGNRRYVVVAISDDEYEMPISRIARASSNSGNEKANQRTRKKMKLDEEEKERLPKEEERGRGRGKTKEAKAALDRVEKATRAVKEEEDHAKPIGEVIRVTGRGRKTFYESFAYAGNFYELEDPVLLVPEAKNQKPYVAVIKDITQTKDGNMMVTGQWFYRPEEAIKRGGGNWQSRDARELFYSFHRDEIPAKSVMHKCVVHFVPLNKQIPRREEHPGYFVQKVYDTEQRRLFKLTDEDYEDTKQHETDLLVQKTIARVGHLPDLETEDNSAAPVSQEDQLKSKRLLRKKCMMSLDVTRDDEAPSRYGQPIAETPGSFASNASEYFIILSNFKVLTGETQRDKWLEKLLQSIQYFCNPVNNVQNDGKEKGGSDAADLTGNTDSAKHVNESLDNSADGDVFRWPDSVVPAVVSLEKAAHEALSSDFQKYNQKMRQLTFNLKNTSLLARRLLKGALDPSQILNMSPNELKEALTAEELACREPEEPEPIQMTDARCKRCAEKKVWLMEIIQAGHGDHYSVCPCSFSLGFEIDLLHIYIMMFLFGWSVLLAAILGMLLGTEPLANAKFEDVEKNLASPRRADKGASDILKKTTEAYMPVAVQALERASGRNARYESILQATTVQHGLKKQKKSTKDRKTPGINPKNYVVYECHFCSHRNVKRGAPRGYMNDLYLAKPKTPRVDPTTSATRKSEQLDTCIDKARVDPTESALRKHCESLEHLDTVVTSINNARVDTTQSAIQKFDQQFDGSGSNTNKDNKTNVIVSSEIVLDDPWASPTTTI</sequence>
<dbReference type="GO" id="GO:0140566">
    <property type="term" value="F:histone reader activity"/>
    <property type="evidence" value="ECO:0000318"/>
    <property type="project" value="GO_Central"/>
</dbReference>
<dbReference type="InterPro" id="IPR043151">
    <property type="entry name" value="BAH_sf"/>
</dbReference>
<evidence type="ECO:0000259" key="3">
    <source>
        <dbReference type="PROSITE" id="PS51038"/>
    </source>
</evidence>
<comment type="caution">
    <text evidence="5">The sequence shown here is derived from an EMBL/GenBank/DDBJ whole genome shotgun (WGS) entry which is preliminary data.</text>
</comment>
<dbReference type="InterPro" id="IPR036575">
    <property type="entry name" value="TFIIS_cen_dom_sf"/>
</dbReference>
<dbReference type="Gene3D" id="1.10.472.30">
    <property type="entry name" value="Transcription elongation factor S-II, central domain"/>
    <property type="match status" value="1"/>
</dbReference>
<keyword evidence="2" id="KW-1133">Transmembrane helix</keyword>
<dbReference type="GO" id="GO:0001217">
    <property type="term" value="F:DNA-binding transcription repressor activity"/>
    <property type="evidence" value="ECO:0000318"/>
    <property type="project" value="GO_Central"/>
</dbReference>
<dbReference type="Gramene" id="PHT92407">
    <property type="protein sequence ID" value="PHT92407"/>
    <property type="gene ID" value="T459_00289"/>
</dbReference>
<feature type="domain" description="BAH" evidence="3">
    <location>
        <begin position="116"/>
        <end position="235"/>
    </location>
</feature>
<dbReference type="InterPro" id="IPR003618">
    <property type="entry name" value="TFIIS_cen_dom"/>
</dbReference>
<dbReference type="InterPro" id="IPR001025">
    <property type="entry name" value="BAH_dom"/>
</dbReference>
<dbReference type="AlphaFoldDB" id="A0A2G3ADV3"/>
<gene>
    <name evidence="5" type="ORF">T459_00289</name>
</gene>
<proteinExistence type="predicted"/>
<reference evidence="5 6" key="2">
    <citation type="journal article" date="2017" name="Genome Biol.">
        <title>New reference genome sequences of hot pepper reveal the massive evolution of plant disease-resistance genes by retroduplication.</title>
        <authorList>
            <person name="Kim S."/>
            <person name="Park J."/>
            <person name="Yeom S.I."/>
            <person name="Kim Y.M."/>
            <person name="Seo E."/>
            <person name="Kim K.T."/>
            <person name="Kim M.S."/>
            <person name="Lee J.M."/>
            <person name="Cheong K."/>
            <person name="Shin H.S."/>
            <person name="Kim S.B."/>
            <person name="Han K."/>
            <person name="Lee J."/>
            <person name="Park M."/>
            <person name="Lee H.A."/>
            <person name="Lee H.Y."/>
            <person name="Lee Y."/>
            <person name="Oh S."/>
            <person name="Lee J.H."/>
            <person name="Choi E."/>
            <person name="Choi E."/>
            <person name="Lee S.E."/>
            <person name="Jeon J."/>
            <person name="Kim H."/>
            <person name="Choi G."/>
            <person name="Song H."/>
            <person name="Lee J."/>
            <person name="Lee S.C."/>
            <person name="Kwon J.K."/>
            <person name="Lee H.Y."/>
            <person name="Koo N."/>
            <person name="Hong Y."/>
            <person name="Kim R.W."/>
            <person name="Kang W.H."/>
            <person name="Huh J.H."/>
            <person name="Kang B.C."/>
            <person name="Yang T.J."/>
            <person name="Lee Y.H."/>
            <person name="Bennetzen J.L."/>
            <person name="Choi D."/>
        </authorList>
    </citation>
    <scope>NUCLEOTIDE SEQUENCE [LARGE SCALE GENOMIC DNA]</scope>
    <source>
        <strain evidence="6">cv. CM334</strain>
    </source>
</reference>
<keyword evidence="2" id="KW-0472">Membrane</keyword>
<dbReference type="SUPFAM" id="SSF46942">
    <property type="entry name" value="Elongation factor TFIIS domain 2"/>
    <property type="match status" value="1"/>
</dbReference>
<feature type="domain" description="TFIIS central" evidence="4">
    <location>
        <begin position="339"/>
        <end position="494"/>
    </location>
</feature>
<dbReference type="Gene3D" id="2.30.30.490">
    <property type="match status" value="1"/>
</dbReference>
<dbReference type="PANTHER" id="PTHR46871">
    <property type="entry name" value="BROMO-ADJACENT HOMOLOGY (BAH) DOMAIN-CONTAINING PROTEIN"/>
    <property type="match status" value="1"/>
</dbReference>
<dbReference type="Proteomes" id="UP000222542">
    <property type="component" value="Unassembled WGS sequence"/>
</dbReference>
<accession>A0A2G3ADV3</accession>
<dbReference type="GO" id="GO:0045814">
    <property type="term" value="P:negative regulation of gene expression, epigenetic"/>
    <property type="evidence" value="ECO:0000318"/>
    <property type="project" value="GO_Central"/>
</dbReference>
<dbReference type="GO" id="GO:0003682">
    <property type="term" value="F:chromatin binding"/>
    <property type="evidence" value="ECO:0007669"/>
    <property type="project" value="InterPro"/>
</dbReference>
<feature type="region of interest" description="Disordered" evidence="1">
    <location>
        <begin position="19"/>
        <end position="75"/>
    </location>
</feature>
<evidence type="ECO:0008006" key="7">
    <source>
        <dbReference type="Google" id="ProtNLM"/>
    </source>
</evidence>
<dbReference type="GO" id="GO:0006351">
    <property type="term" value="P:DNA-templated transcription"/>
    <property type="evidence" value="ECO:0007669"/>
    <property type="project" value="InterPro"/>
</dbReference>
<dbReference type="SMART" id="SM00510">
    <property type="entry name" value="TFS2M"/>
    <property type="match status" value="1"/>
</dbReference>
<feature type="compositionally biased region" description="Basic and acidic residues" evidence="1">
    <location>
        <begin position="44"/>
        <end position="75"/>
    </location>
</feature>
<evidence type="ECO:0000313" key="5">
    <source>
        <dbReference type="EMBL" id="PHT92407.1"/>
    </source>
</evidence>
<dbReference type="Pfam" id="PF07500">
    <property type="entry name" value="TFIIS_M"/>
    <property type="match status" value="1"/>
</dbReference>
<feature type="transmembrane region" description="Helical" evidence="2">
    <location>
        <begin position="531"/>
        <end position="554"/>
    </location>
</feature>
<evidence type="ECO:0000256" key="2">
    <source>
        <dbReference type="SAM" id="Phobius"/>
    </source>
</evidence>
<evidence type="ECO:0000256" key="1">
    <source>
        <dbReference type="SAM" id="MobiDB-lite"/>
    </source>
</evidence>
<evidence type="ECO:0000259" key="4">
    <source>
        <dbReference type="PROSITE" id="PS51321"/>
    </source>
</evidence>
<dbReference type="PROSITE" id="PS51321">
    <property type="entry name" value="TFIIS_CENTRAL"/>
    <property type="match status" value="1"/>
</dbReference>
<dbReference type="SMART" id="SM00439">
    <property type="entry name" value="BAH"/>
    <property type="match status" value="1"/>
</dbReference>
<dbReference type="Pfam" id="PF01426">
    <property type="entry name" value="BAH"/>
    <property type="match status" value="1"/>
</dbReference>
<organism evidence="5 6">
    <name type="scientific">Capsicum annuum</name>
    <name type="common">Capsicum pepper</name>
    <dbReference type="NCBI Taxonomy" id="4072"/>
    <lineage>
        <taxon>Eukaryota</taxon>
        <taxon>Viridiplantae</taxon>
        <taxon>Streptophyta</taxon>
        <taxon>Embryophyta</taxon>
        <taxon>Tracheophyta</taxon>
        <taxon>Spermatophyta</taxon>
        <taxon>Magnoliopsida</taxon>
        <taxon>eudicotyledons</taxon>
        <taxon>Gunneridae</taxon>
        <taxon>Pentapetalae</taxon>
        <taxon>asterids</taxon>
        <taxon>lamiids</taxon>
        <taxon>Solanales</taxon>
        <taxon>Solanaceae</taxon>
        <taxon>Solanoideae</taxon>
        <taxon>Capsiceae</taxon>
        <taxon>Capsicum</taxon>
    </lineage>
</organism>
<feature type="region of interest" description="Disordered" evidence="1">
    <location>
        <begin position="363"/>
        <end position="382"/>
    </location>
</feature>
<dbReference type="EMBL" id="AYRZ02000001">
    <property type="protein sequence ID" value="PHT92407.1"/>
    <property type="molecule type" value="Genomic_DNA"/>
</dbReference>
<protein>
    <recommendedName>
        <fullName evidence="7">BAH domain-containing protein</fullName>
    </recommendedName>
</protein>